<dbReference type="AlphaFoldDB" id="A0A6J1WE78"/>
<dbReference type="SMART" id="SM00248">
    <property type="entry name" value="ANK"/>
    <property type="match status" value="2"/>
</dbReference>
<dbReference type="RefSeq" id="XP_026751615.1">
    <property type="nucleotide sequence ID" value="XM_026895814.3"/>
</dbReference>
<feature type="region of interest" description="Disordered" evidence="7">
    <location>
        <begin position="756"/>
        <end position="776"/>
    </location>
</feature>
<evidence type="ECO:0000313" key="9">
    <source>
        <dbReference type="Proteomes" id="UP001652740"/>
    </source>
</evidence>
<evidence type="ECO:0000256" key="2">
    <source>
        <dbReference type="ARBA" id="ARBA00007597"/>
    </source>
</evidence>
<name>A0A6J1WE78_GALME</name>
<evidence type="ECO:0000256" key="7">
    <source>
        <dbReference type="SAM" id="MobiDB-lite"/>
    </source>
</evidence>
<proteinExistence type="inferred from homology"/>
<dbReference type="Gene3D" id="1.25.40.20">
    <property type="entry name" value="Ankyrin repeat-containing domain"/>
    <property type="match status" value="1"/>
</dbReference>
<dbReference type="InterPro" id="IPR036770">
    <property type="entry name" value="Ankyrin_rpt-contain_sf"/>
</dbReference>
<comment type="subcellular location">
    <subcellularLocation>
        <location evidence="1">Endoplasmic reticulum</location>
    </subcellularLocation>
</comment>
<dbReference type="KEGG" id="gmw:113512050"/>
<feature type="region of interest" description="Disordered" evidence="7">
    <location>
        <begin position="906"/>
        <end position="934"/>
    </location>
</feature>
<dbReference type="InterPro" id="IPR056237">
    <property type="entry name" value="ANKLE2_3rd"/>
</dbReference>
<accession>A0A6J1WE78</accession>
<feature type="domain" description="ANKLE2 third alpha/beta" evidence="8">
    <location>
        <begin position="315"/>
        <end position="416"/>
    </location>
</feature>
<comment type="similarity">
    <text evidence="2">Belongs to the ANKLE2 family.</text>
</comment>
<dbReference type="GeneID" id="113512050"/>
<dbReference type="InParanoid" id="A0A6J1WE78"/>
<keyword evidence="5" id="KW-0040">ANK repeat</keyword>
<evidence type="ECO:0000256" key="6">
    <source>
        <dbReference type="ARBA" id="ARBA00023306"/>
    </source>
</evidence>
<keyword evidence="9" id="KW-1185">Reference proteome</keyword>
<dbReference type="Pfam" id="PF24567">
    <property type="entry name" value="ANKLE2_3rd"/>
    <property type="match status" value="1"/>
</dbReference>
<keyword evidence="4" id="KW-0256">Endoplasmic reticulum</keyword>
<dbReference type="PANTHER" id="PTHR12349:SF4">
    <property type="entry name" value="ANKYRIN REPEAT AND LEM DOMAIN-CONTAINING PROTEIN 2"/>
    <property type="match status" value="1"/>
</dbReference>
<feature type="region of interest" description="Disordered" evidence="7">
    <location>
        <begin position="798"/>
        <end position="833"/>
    </location>
</feature>
<evidence type="ECO:0000256" key="5">
    <source>
        <dbReference type="ARBA" id="ARBA00023043"/>
    </source>
</evidence>
<evidence type="ECO:0000313" key="10">
    <source>
        <dbReference type="RefSeq" id="XP_026751615.1"/>
    </source>
</evidence>
<feature type="compositionally biased region" description="Basic and acidic residues" evidence="7">
    <location>
        <begin position="756"/>
        <end position="765"/>
    </location>
</feature>
<dbReference type="GO" id="GO:0051301">
    <property type="term" value="P:cell division"/>
    <property type="evidence" value="ECO:0007669"/>
    <property type="project" value="UniProtKB-KW"/>
</dbReference>
<dbReference type="GO" id="GO:0051721">
    <property type="term" value="F:protein phosphatase 2A binding"/>
    <property type="evidence" value="ECO:0007669"/>
    <property type="project" value="TreeGrafter"/>
</dbReference>
<dbReference type="Proteomes" id="UP001652740">
    <property type="component" value="Unplaced"/>
</dbReference>
<evidence type="ECO:0000256" key="1">
    <source>
        <dbReference type="ARBA" id="ARBA00004240"/>
    </source>
</evidence>
<feature type="compositionally biased region" description="Low complexity" evidence="7">
    <location>
        <begin position="921"/>
        <end position="934"/>
    </location>
</feature>
<dbReference type="OrthoDB" id="7446186at2759"/>
<reference evidence="10" key="1">
    <citation type="submission" date="2025-08" db="UniProtKB">
        <authorList>
            <consortium name="RefSeq"/>
        </authorList>
    </citation>
    <scope>IDENTIFICATION</scope>
    <source>
        <tissue evidence="10">Whole larvae</tissue>
    </source>
</reference>
<dbReference type="FunFam" id="1.25.40.20:FF:000072">
    <property type="entry name" value="Ankyrin repeat and LEM domain containing 2"/>
    <property type="match status" value="1"/>
</dbReference>
<dbReference type="InterPro" id="IPR002110">
    <property type="entry name" value="Ankyrin_rpt"/>
</dbReference>
<dbReference type="FunCoup" id="A0A6J1WE78">
    <property type="interactions" value="2343"/>
</dbReference>
<keyword evidence="3" id="KW-0132">Cell division</keyword>
<dbReference type="GO" id="GO:0031468">
    <property type="term" value="P:nuclear membrane reassembly"/>
    <property type="evidence" value="ECO:0007669"/>
    <property type="project" value="UniProtKB-ARBA"/>
</dbReference>
<dbReference type="GO" id="GO:0005783">
    <property type="term" value="C:endoplasmic reticulum"/>
    <property type="evidence" value="ECO:0007669"/>
    <property type="project" value="UniProtKB-SubCell"/>
</dbReference>
<dbReference type="PANTHER" id="PTHR12349">
    <property type="entry name" value="ANKYRIN REPEAT AND LEM DOMAIN-CONTAINING PROTEIN 2"/>
    <property type="match status" value="1"/>
</dbReference>
<keyword evidence="6" id="KW-0131">Cell cycle</keyword>
<evidence type="ECO:0000256" key="4">
    <source>
        <dbReference type="ARBA" id="ARBA00022824"/>
    </source>
</evidence>
<evidence type="ECO:0000259" key="8">
    <source>
        <dbReference type="Pfam" id="PF24567"/>
    </source>
</evidence>
<dbReference type="SUPFAM" id="SSF48403">
    <property type="entry name" value="Ankyrin repeat"/>
    <property type="match status" value="1"/>
</dbReference>
<protein>
    <submittedName>
        <fullName evidence="10">Ankyrin repeat and LEM domain-containing protein 2 homolog</fullName>
    </submittedName>
</protein>
<organism evidence="9 10">
    <name type="scientific">Galleria mellonella</name>
    <name type="common">Greater wax moth</name>
    <dbReference type="NCBI Taxonomy" id="7137"/>
    <lineage>
        <taxon>Eukaryota</taxon>
        <taxon>Metazoa</taxon>
        <taxon>Ecdysozoa</taxon>
        <taxon>Arthropoda</taxon>
        <taxon>Hexapoda</taxon>
        <taxon>Insecta</taxon>
        <taxon>Pterygota</taxon>
        <taxon>Neoptera</taxon>
        <taxon>Endopterygota</taxon>
        <taxon>Lepidoptera</taxon>
        <taxon>Glossata</taxon>
        <taxon>Ditrysia</taxon>
        <taxon>Pyraloidea</taxon>
        <taxon>Pyralidae</taxon>
        <taxon>Galleriinae</taxon>
        <taxon>Galleria</taxon>
    </lineage>
</organism>
<sequence>MSKAIIIPECNKNFGGIKDEIALSPNDKKDGAIGLFSRLLRLDSLKRNSAPGSPTSTEPPATYYGVYIPCEIKKGPDEEALHVYKNKSEALELVRRYKLARFKAFHNYQDAVSFALRGAEPVDTIDGNDNSLMGEKPYPFKAPSPQDMVALRKAIEAGLATTVRDRVWENPRFLISSGNTPAIMQEGSRYNALHVAAKSMNAEICNLILTTVGNPTFVQTLYGADADPESCKEFASILMDRYLNTPDKAMNETPLHFAAKFGAEDAVDVLTSFPQCNRTAVNKYGEQPKDIICKRSSSSSPETVRRISTMLQDRYYVPVLHSEDDSGAPTIGRPFTPAVPPEINSDPLSPRYEIRAFAGPMAAREADQFRRRWKTPPRTQKGPLAPPAFRLRDLAKGLENVGRNLADEMKIGWKEYWPFLDTFTDLRTLEGLTLLENYLKSKYESACSYAYSDSCAQSHVTPDDLSLSRISLGSSQSTPIKDTVSPMSKLCVALKACKISSDRPPHWRKTDPIRQRLCRQPSLKNSLTNGESTPTINHTVNQLLCIERTCQVFAKRIADALIFSLTAEPEVAGDSLKGEAKHLQHTMFTYMDDERFQKIDFALIHSRLAQLVVFKFKHQTHDLDDINNLVEFLVKLRCPNDDIFSSDDERKPVSYRGTTRVKNTHVIDAHIRCLASFICEELTEAEVTKAPATSEGECSEIWDKASKCRCDWKIEAFERNSKKNTSFRKNRSILSTSPKNDSFIRRLSFDYDIGDGKLQRNESEKPMSINSPAGDNGATIFTVDMAKCQVIEAEISEDDSAASCNSEDGDEYQTASEHSEHEEEDEGPELDMHEASDRAVAEPFIYGEEPSKMDRLVFDALCECNINVQQFPNVYRWRHTVALYSPTERDKWKPVPSADESLSSMSVCASPGAQTPRRARASAPLASSPAARSTPCKDGRGECCRAVPLQVSNWLRVTGPNSPRSAVASKNVGHNVSFGF</sequence>
<gene>
    <name evidence="10" type="primary">LOC113512050</name>
</gene>
<evidence type="ECO:0000256" key="3">
    <source>
        <dbReference type="ARBA" id="ARBA00022618"/>
    </source>
</evidence>
<dbReference type="GO" id="GO:0007399">
    <property type="term" value="P:nervous system development"/>
    <property type="evidence" value="ECO:0007669"/>
    <property type="project" value="UniProtKB-ARBA"/>
</dbReference>
<dbReference type="CTD" id="23141"/>